<dbReference type="NCBIfam" id="NF008868">
    <property type="entry name" value="PRK11903.1"/>
    <property type="match status" value="1"/>
</dbReference>
<dbReference type="InterPro" id="IPR016161">
    <property type="entry name" value="Ald_DH/histidinol_DH"/>
</dbReference>
<dbReference type="InterPro" id="IPR002539">
    <property type="entry name" value="MaoC-like_dom"/>
</dbReference>
<dbReference type="RefSeq" id="WP_265962428.1">
    <property type="nucleotide sequence ID" value="NZ_JAPEVI010000003.1"/>
</dbReference>
<dbReference type="Pfam" id="PF00171">
    <property type="entry name" value="Aldedh"/>
    <property type="match status" value="1"/>
</dbReference>
<dbReference type="InterPro" id="IPR016163">
    <property type="entry name" value="Ald_DH_C"/>
</dbReference>
<reference evidence="4 5" key="1">
    <citation type="journal article" date="2016" name="Int. J. Syst. Evol. Microbiol.">
        <title>Labrenzia salina sp. nov., isolated from the rhizosphere of the halophyte Arthrocnemum macrostachyum.</title>
        <authorList>
            <person name="Camacho M."/>
            <person name="Redondo-Gomez S."/>
            <person name="Rodriguez-Llorente I."/>
            <person name="Rohde M."/>
            <person name="Sproer C."/>
            <person name="Schumann P."/>
            <person name="Klenk H.P."/>
            <person name="Montero-Calasanz M.D.C."/>
        </authorList>
    </citation>
    <scope>NUCLEOTIDE SEQUENCE [LARGE SCALE GENOMIC DNA]</scope>
    <source>
        <strain evidence="4 5">DSM 29163</strain>
    </source>
</reference>
<evidence type="ECO:0000313" key="4">
    <source>
        <dbReference type="EMBL" id="MCX2722768.1"/>
    </source>
</evidence>
<name>A0ABT3R121_9HYPH</name>
<dbReference type="CDD" id="cd07128">
    <property type="entry name" value="ALDH_MaoC-N"/>
    <property type="match status" value="1"/>
</dbReference>
<dbReference type="InterPro" id="IPR015590">
    <property type="entry name" value="Aldehyde_DH_dom"/>
</dbReference>
<dbReference type="InterPro" id="IPR011966">
    <property type="entry name" value="PaaN-DH"/>
</dbReference>
<dbReference type="Gene3D" id="3.40.309.10">
    <property type="entry name" value="Aldehyde Dehydrogenase, Chain A, domain 2"/>
    <property type="match status" value="1"/>
</dbReference>
<dbReference type="Gene3D" id="3.40.605.10">
    <property type="entry name" value="Aldehyde Dehydrogenase, Chain A, domain 1"/>
    <property type="match status" value="1"/>
</dbReference>
<dbReference type="SUPFAM" id="SSF53720">
    <property type="entry name" value="ALDH-like"/>
    <property type="match status" value="1"/>
</dbReference>
<dbReference type="PANTHER" id="PTHR43111">
    <property type="entry name" value="ALDEHYDE DEHYDROGENASE B-RELATED"/>
    <property type="match status" value="1"/>
</dbReference>
<dbReference type="EMBL" id="JAPEVI010000003">
    <property type="protein sequence ID" value="MCX2722768.1"/>
    <property type="molecule type" value="Genomic_DNA"/>
</dbReference>
<keyword evidence="1" id="KW-0560">Oxidoreductase</keyword>
<accession>A0ABT3R121</accession>
<evidence type="ECO:0000259" key="3">
    <source>
        <dbReference type="Pfam" id="PF01575"/>
    </source>
</evidence>
<feature type="domain" description="Aldehyde dehydrogenase" evidence="2">
    <location>
        <begin position="26"/>
        <end position="503"/>
    </location>
</feature>
<protein>
    <submittedName>
        <fullName evidence="4">Phenylacetic acid degradation bifunctional protein PaaZ</fullName>
    </submittedName>
</protein>
<dbReference type="InterPro" id="IPR029069">
    <property type="entry name" value="HotDog_dom_sf"/>
</dbReference>
<organism evidence="4 5">
    <name type="scientific">Roseibium salinum</name>
    <dbReference type="NCBI Taxonomy" id="1604349"/>
    <lineage>
        <taxon>Bacteria</taxon>
        <taxon>Pseudomonadati</taxon>
        <taxon>Pseudomonadota</taxon>
        <taxon>Alphaproteobacteria</taxon>
        <taxon>Hyphomicrobiales</taxon>
        <taxon>Stappiaceae</taxon>
        <taxon>Roseibium</taxon>
    </lineage>
</organism>
<dbReference type="Gene3D" id="3.10.129.10">
    <property type="entry name" value="Hotdog Thioesterase"/>
    <property type="match status" value="1"/>
</dbReference>
<comment type="caution">
    <text evidence="4">The sequence shown here is derived from an EMBL/GenBank/DDBJ whole genome shotgun (WGS) entry which is preliminary data.</text>
</comment>
<sequence length="682" mass="73383">MTAVPQMRVLESYLAGAWRVGKGDGQELLDASTGAPVARIDASDLDLAEALDHGRRIGGKALRKMSYHERALMLKALAQALMDKKELFYEESFATGATRKDSWIDIEGGIGTLFAMSSKARREMPNTRVFVEGAAEPLSRDDTFSGQHVLTPLQGIAVHINAFNFPCWGMLEKIAPALIAGVPCLVKPASQTAYLTELMVRQILQTGILPEGSLQLLCGSAGDLVDHVTGQDIVTFTGSAATGQMLRRHPAIVQNSVRFTMEADSLNAAVLGPDAAPGEPEFELFVKEVVREMTAKAGQKCTAIRRIIVPRKMAPTVADALNERLSRLVIGNPRDENVTMGPLASLNQRQEVLARIDELRSDAAVVSGPVGDLPESGAFGSPVLLHCDRPLACEAVHTIEAFGPVATLMPYDDVDEAVELTHKGKGSLVASVFTNDPGVAEEMVLGMAPFHGRIMIGNRQSARSSTGHGSPLPMLVHGGPGRAGGGEELGGIRAIKHYMQRTAVQGAPALLGAVTGRWVQGAPGKADSRHPFRKSLAELRIGDQLTTRSRNVSLEDIEHFAQFTGDTFYAHMDEDAAGRNPFFDGRVAHGYLIVSFAAGLFVDPEEGPVLANYGVDNLRFMTPVNAGDALKVQLTAKEISPRISADYGEVRWDCLVTNQKDEPVARYDVLTLVAKEWSQTAP</sequence>
<proteinExistence type="predicted"/>
<gene>
    <name evidence="4" type="primary">paaZ</name>
    <name evidence="4" type="ORF">ON753_10305</name>
</gene>
<keyword evidence="5" id="KW-1185">Reference proteome</keyword>
<evidence type="ECO:0000256" key="1">
    <source>
        <dbReference type="ARBA" id="ARBA00023002"/>
    </source>
</evidence>
<dbReference type="Pfam" id="PF01575">
    <property type="entry name" value="MaoC_dehydratas"/>
    <property type="match status" value="1"/>
</dbReference>
<dbReference type="Proteomes" id="UP001300261">
    <property type="component" value="Unassembled WGS sequence"/>
</dbReference>
<dbReference type="PANTHER" id="PTHR43111:SF1">
    <property type="entry name" value="ALDEHYDE DEHYDROGENASE B-RELATED"/>
    <property type="match status" value="1"/>
</dbReference>
<evidence type="ECO:0000259" key="2">
    <source>
        <dbReference type="Pfam" id="PF00171"/>
    </source>
</evidence>
<dbReference type="NCBIfam" id="TIGR02278">
    <property type="entry name" value="PaaN-DH"/>
    <property type="match status" value="1"/>
</dbReference>
<dbReference type="SUPFAM" id="SSF54637">
    <property type="entry name" value="Thioesterase/thiol ester dehydrase-isomerase"/>
    <property type="match status" value="1"/>
</dbReference>
<dbReference type="InterPro" id="IPR016162">
    <property type="entry name" value="Ald_DH_N"/>
</dbReference>
<feature type="domain" description="MaoC-like" evidence="3">
    <location>
        <begin position="541"/>
        <end position="638"/>
    </location>
</feature>
<evidence type="ECO:0000313" key="5">
    <source>
        <dbReference type="Proteomes" id="UP001300261"/>
    </source>
</evidence>